<evidence type="ECO:0000256" key="4">
    <source>
        <dbReference type="ARBA" id="ARBA00023163"/>
    </source>
</evidence>
<sequence length="290" mass="33462">MENPFQLNYTDQVDTDLVKLAVGGDKKALQNLIIRHQLFIYNLALKMTKSVEDAEDLTQEVFIKAVTALAKFEGKSKFRTWLYRITVNHFLNTKKSKAKFQTTDFETYFDSIDKIPDHNLTTDEQNDLAGSIEEIRINCTAGMLLCLDREQRMIYILGEMFDIDHNLGSEILAISAGNFRIRLMRARQDLYNWMNKRCGLVNKSNPCRCAKKTRGYIEAGFVNPGNLMFNTNYTKKIYEISEHNALPITNTIEDLNKGVFQQHPLQEPVSSKKIVEEIFNNDFIKLILNT</sequence>
<dbReference type="NCBIfam" id="TIGR02937">
    <property type="entry name" value="sigma70-ECF"/>
    <property type="match status" value="1"/>
</dbReference>
<dbReference type="InterPro" id="IPR007627">
    <property type="entry name" value="RNA_pol_sigma70_r2"/>
</dbReference>
<dbReference type="GO" id="GO:0003677">
    <property type="term" value="F:DNA binding"/>
    <property type="evidence" value="ECO:0007669"/>
    <property type="project" value="UniProtKB-KW"/>
</dbReference>
<dbReference type="InterPro" id="IPR039425">
    <property type="entry name" value="RNA_pol_sigma-70-like"/>
</dbReference>
<keyword evidence="4" id="KW-0804">Transcription</keyword>
<dbReference type="Proteomes" id="UP000252081">
    <property type="component" value="Unassembled WGS sequence"/>
</dbReference>
<dbReference type="InterPro" id="IPR013325">
    <property type="entry name" value="RNA_pol_sigma_r2"/>
</dbReference>
<evidence type="ECO:0000256" key="2">
    <source>
        <dbReference type="ARBA" id="ARBA00023082"/>
    </source>
</evidence>
<name>A0A366KQV6_9SPHI</name>
<protein>
    <submittedName>
        <fullName evidence="6">RNA polymerase subunit sigma-70</fullName>
    </submittedName>
</protein>
<keyword evidence="7" id="KW-1185">Reference proteome</keyword>
<keyword evidence="3" id="KW-0238">DNA-binding</keyword>
<feature type="domain" description="RNA polymerase sigma-70 region 2" evidence="5">
    <location>
        <begin position="32"/>
        <end position="98"/>
    </location>
</feature>
<dbReference type="SUPFAM" id="SSF88946">
    <property type="entry name" value="Sigma2 domain of RNA polymerase sigma factors"/>
    <property type="match status" value="1"/>
</dbReference>
<evidence type="ECO:0000256" key="1">
    <source>
        <dbReference type="ARBA" id="ARBA00023015"/>
    </source>
</evidence>
<proteinExistence type="predicted"/>
<dbReference type="PANTHER" id="PTHR43133">
    <property type="entry name" value="RNA POLYMERASE ECF-TYPE SIGMA FACTO"/>
    <property type="match status" value="1"/>
</dbReference>
<dbReference type="Pfam" id="PF04542">
    <property type="entry name" value="Sigma70_r2"/>
    <property type="match status" value="1"/>
</dbReference>
<gene>
    <name evidence="6" type="ORF">DRW42_19715</name>
</gene>
<dbReference type="Gene3D" id="1.10.1740.10">
    <property type="match status" value="1"/>
</dbReference>
<dbReference type="GO" id="GO:0006352">
    <property type="term" value="P:DNA-templated transcription initiation"/>
    <property type="evidence" value="ECO:0007669"/>
    <property type="project" value="InterPro"/>
</dbReference>
<dbReference type="PANTHER" id="PTHR43133:SF8">
    <property type="entry name" value="RNA POLYMERASE SIGMA FACTOR HI_1459-RELATED"/>
    <property type="match status" value="1"/>
</dbReference>
<evidence type="ECO:0000313" key="7">
    <source>
        <dbReference type="Proteomes" id="UP000252081"/>
    </source>
</evidence>
<dbReference type="EMBL" id="QNQU01000018">
    <property type="protein sequence ID" value="RBQ04046.1"/>
    <property type="molecule type" value="Genomic_DNA"/>
</dbReference>
<dbReference type="InterPro" id="IPR014284">
    <property type="entry name" value="RNA_pol_sigma-70_dom"/>
</dbReference>
<reference evidence="6 7" key="1">
    <citation type="submission" date="2018-07" db="EMBL/GenBank/DDBJ databases">
        <title>A draft genome of a endophytic bacteria, a new species of Pedobacter.</title>
        <authorList>
            <person name="Zhang Z.D."/>
            <person name="Chen Z.J."/>
        </authorList>
    </citation>
    <scope>NUCLEOTIDE SEQUENCE [LARGE SCALE GENOMIC DNA]</scope>
    <source>
        <strain evidence="6 7">RS10</strain>
    </source>
</reference>
<dbReference type="GO" id="GO:0016987">
    <property type="term" value="F:sigma factor activity"/>
    <property type="evidence" value="ECO:0007669"/>
    <property type="project" value="UniProtKB-KW"/>
</dbReference>
<organism evidence="6 7">
    <name type="scientific">Pedobacter miscanthi</name>
    <dbReference type="NCBI Taxonomy" id="2259170"/>
    <lineage>
        <taxon>Bacteria</taxon>
        <taxon>Pseudomonadati</taxon>
        <taxon>Bacteroidota</taxon>
        <taxon>Sphingobacteriia</taxon>
        <taxon>Sphingobacteriales</taxon>
        <taxon>Sphingobacteriaceae</taxon>
        <taxon>Pedobacter</taxon>
    </lineage>
</organism>
<evidence type="ECO:0000256" key="3">
    <source>
        <dbReference type="ARBA" id="ARBA00023125"/>
    </source>
</evidence>
<dbReference type="AlphaFoldDB" id="A0A366KQV6"/>
<evidence type="ECO:0000313" key="6">
    <source>
        <dbReference type="EMBL" id="RBQ04046.1"/>
    </source>
</evidence>
<accession>A0A366KQV6</accession>
<evidence type="ECO:0000259" key="5">
    <source>
        <dbReference type="Pfam" id="PF04542"/>
    </source>
</evidence>
<dbReference type="OrthoDB" id="9780326at2"/>
<comment type="caution">
    <text evidence="6">The sequence shown here is derived from an EMBL/GenBank/DDBJ whole genome shotgun (WGS) entry which is preliminary data.</text>
</comment>
<keyword evidence="1" id="KW-0805">Transcription regulation</keyword>
<keyword evidence="2" id="KW-0731">Sigma factor</keyword>